<reference evidence="3 4" key="1">
    <citation type="submission" date="2020-08" db="EMBL/GenBank/DDBJ databases">
        <title>Sequencing the genomes of 1000 actinobacteria strains.</title>
        <authorList>
            <person name="Klenk H.-P."/>
        </authorList>
    </citation>
    <scope>NUCLEOTIDE SEQUENCE [LARGE SCALE GENOMIC DNA]</scope>
    <source>
        <strain evidence="3 4">DSM 44551</strain>
    </source>
</reference>
<dbReference type="RefSeq" id="WP_184390975.1">
    <property type="nucleotide sequence ID" value="NZ_JACHDB010000001.1"/>
</dbReference>
<feature type="region of interest" description="Disordered" evidence="1">
    <location>
        <begin position="1"/>
        <end position="44"/>
    </location>
</feature>
<gene>
    <name evidence="3" type="ORF">HDA36_001448</name>
</gene>
<keyword evidence="2" id="KW-0812">Transmembrane</keyword>
<feature type="transmembrane region" description="Helical" evidence="2">
    <location>
        <begin position="251"/>
        <end position="275"/>
    </location>
</feature>
<protein>
    <submittedName>
        <fullName evidence="3">Uncharacterized protein</fullName>
    </submittedName>
</protein>
<accession>A0A7W8VCY1</accession>
<keyword evidence="2" id="KW-0472">Membrane</keyword>
<evidence type="ECO:0000313" key="3">
    <source>
        <dbReference type="EMBL" id="MBB5431364.1"/>
    </source>
</evidence>
<organism evidence="3 4">
    <name type="scientific">Nocardiopsis composta</name>
    <dbReference type="NCBI Taxonomy" id="157465"/>
    <lineage>
        <taxon>Bacteria</taxon>
        <taxon>Bacillati</taxon>
        <taxon>Actinomycetota</taxon>
        <taxon>Actinomycetes</taxon>
        <taxon>Streptosporangiales</taxon>
        <taxon>Nocardiopsidaceae</taxon>
        <taxon>Nocardiopsis</taxon>
    </lineage>
</organism>
<evidence type="ECO:0000313" key="4">
    <source>
        <dbReference type="Proteomes" id="UP000572635"/>
    </source>
</evidence>
<feature type="compositionally biased region" description="Basic and acidic residues" evidence="1">
    <location>
        <begin position="30"/>
        <end position="43"/>
    </location>
</feature>
<proteinExistence type="predicted"/>
<keyword evidence="2" id="KW-1133">Transmembrane helix</keyword>
<dbReference type="Proteomes" id="UP000572635">
    <property type="component" value="Unassembled WGS sequence"/>
</dbReference>
<evidence type="ECO:0000256" key="2">
    <source>
        <dbReference type="SAM" id="Phobius"/>
    </source>
</evidence>
<name>A0A7W8VCY1_9ACTN</name>
<dbReference type="EMBL" id="JACHDB010000001">
    <property type="protein sequence ID" value="MBB5431364.1"/>
    <property type="molecule type" value="Genomic_DNA"/>
</dbReference>
<keyword evidence="4" id="KW-1185">Reference proteome</keyword>
<evidence type="ECO:0000256" key="1">
    <source>
        <dbReference type="SAM" id="MobiDB-lite"/>
    </source>
</evidence>
<sequence length="276" mass="31273">MNDRSPEEEPEEEREAEEGAGRDEEDLEEEFSKLSPEERERLARQAQELAKKLAPFREQMGRQVSKIVMESSGFARLLEEMNRRNAEILGGPAARIAKDLVGQQQAISEAIERAYRPTLGVDRLLDGAIIKPAWDQIDEEYDSEEEREERKREYVRTAFDVNAEADDTIDEQAKEAVEEFEGQPPEVRQQATEDVQRAQGESIIFFLKESMAIQQTQLDESRRRHLVEQERANAAEEAQRAAEKRQNCANWIAGGSLIVAVLSLGAAIVFGILTLS</sequence>
<dbReference type="AlphaFoldDB" id="A0A7W8VCY1"/>
<comment type="caution">
    <text evidence="3">The sequence shown here is derived from an EMBL/GenBank/DDBJ whole genome shotgun (WGS) entry which is preliminary data.</text>
</comment>